<dbReference type="RefSeq" id="WP_092078190.1">
    <property type="nucleotide sequence ID" value="NZ_FNAQ01000007.1"/>
</dbReference>
<comment type="similarity">
    <text evidence="1">Belongs to the ABC transporter superfamily.</text>
</comment>
<dbReference type="STRING" id="57664.SAMN05661003_10742"/>
<evidence type="ECO:0000256" key="2">
    <source>
        <dbReference type="ARBA" id="ARBA00022448"/>
    </source>
</evidence>
<dbReference type="OrthoDB" id="9805130at2"/>
<dbReference type="PANTHER" id="PTHR46743">
    <property type="entry name" value="TEICHOIC ACIDS EXPORT ATP-BINDING PROTEIN TAGH"/>
    <property type="match status" value="1"/>
</dbReference>
<dbReference type="GO" id="GO:0016020">
    <property type="term" value="C:membrane"/>
    <property type="evidence" value="ECO:0007669"/>
    <property type="project" value="InterPro"/>
</dbReference>
<gene>
    <name evidence="6" type="ORF">SAMN05661003_10742</name>
</gene>
<dbReference type="Pfam" id="PF00005">
    <property type="entry name" value="ABC_tran"/>
    <property type="match status" value="1"/>
</dbReference>
<dbReference type="InterPro" id="IPR029439">
    <property type="entry name" value="Wzt_C"/>
</dbReference>
<sequence>MAAIRVENVSKAYRCYAGRWSRLLEWTLPVLGARHQQVWVVRDVSFSVWPGEAVGIVGMNGAGKSTLLKMIAGTTVPTHGQIFLRGRVAALLELGLGFHPDFTGRQNLYMAGQLMGLSSDFIDAQMPEIEAFAEVGDYLDKPVRVYSSGMQMRLAFSIATAQRPDILIVDEALSVGDSYFQHKSFDRIRQFRQQGTTLLLVSHDKSAIQSICDRAILLHEGRLALEGEPDAVLDYYNALLAQRGDYELWQQRQEGVTRTFSGTGEACLLHVGLLDENNRPLDVVAVGQRVCLRIVFRAQEALPEVVLGYQIRDRLGQAVFGTNTAYLNQPLYHLAKDETVEYRFYFEAMLGEGSYTLSVALHTSESHVMHNYAWHDMALMFSVVNSNQKRFVGVAWLPPTMECLR</sequence>
<evidence type="ECO:0000313" key="6">
    <source>
        <dbReference type="EMBL" id="SDE30386.1"/>
    </source>
</evidence>
<organism evidence="6 7">
    <name type="scientific">Desulfuromonas thiophila</name>
    <dbReference type="NCBI Taxonomy" id="57664"/>
    <lineage>
        <taxon>Bacteria</taxon>
        <taxon>Pseudomonadati</taxon>
        <taxon>Thermodesulfobacteriota</taxon>
        <taxon>Desulfuromonadia</taxon>
        <taxon>Desulfuromonadales</taxon>
        <taxon>Desulfuromonadaceae</taxon>
        <taxon>Desulfuromonas</taxon>
    </lineage>
</organism>
<dbReference type="EMBL" id="FNAQ01000007">
    <property type="protein sequence ID" value="SDE30386.1"/>
    <property type="molecule type" value="Genomic_DNA"/>
</dbReference>
<keyword evidence="3" id="KW-0547">Nucleotide-binding</keyword>
<keyword evidence="4 6" id="KW-0067">ATP-binding</keyword>
<proteinExistence type="inferred from homology"/>
<dbReference type="InterPro" id="IPR003593">
    <property type="entry name" value="AAA+_ATPase"/>
</dbReference>
<keyword evidence="2" id="KW-0813">Transport</keyword>
<dbReference type="Proteomes" id="UP000243205">
    <property type="component" value="Unassembled WGS sequence"/>
</dbReference>
<reference evidence="7" key="1">
    <citation type="submission" date="2016-10" db="EMBL/GenBank/DDBJ databases">
        <authorList>
            <person name="Varghese N."/>
            <person name="Submissions S."/>
        </authorList>
    </citation>
    <scope>NUCLEOTIDE SEQUENCE [LARGE SCALE GENOMIC DNA]</scope>
    <source>
        <strain evidence="7">DSM 8987</strain>
    </source>
</reference>
<evidence type="ECO:0000313" key="7">
    <source>
        <dbReference type="Proteomes" id="UP000243205"/>
    </source>
</evidence>
<dbReference type="Pfam" id="PF14524">
    <property type="entry name" value="Wzt_C"/>
    <property type="match status" value="1"/>
</dbReference>
<dbReference type="CDD" id="cd10147">
    <property type="entry name" value="Wzt_C-like"/>
    <property type="match status" value="1"/>
</dbReference>
<dbReference type="InterPro" id="IPR017871">
    <property type="entry name" value="ABC_transporter-like_CS"/>
</dbReference>
<evidence type="ECO:0000256" key="1">
    <source>
        <dbReference type="ARBA" id="ARBA00005417"/>
    </source>
</evidence>
<dbReference type="GO" id="GO:0016887">
    <property type="term" value="F:ATP hydrolysis activity"/>
    <property type="evidence" value="ECO:0007669"/>
    <property type="project" value="InterPro"/>
</dbReference>
<feature type="domain" description="ABC transporter" evidence="5">
    <location>
        <begin position="4"/>
        <end position="245"/>
    </location>
</feature>
<keyword evidence="7" id="KW-1185">Reference proteome</keyword>
<dbReference type="InterPro" id="IPR003439">
    <property type="entry name" value="ABC_transporter-like_ATP-bd"/>
</dbReference>
<dbReference type="AlphaFoldDB" id="A0A1G7BVI3"/>
<accession>A0A1G7BVI3</accession>
<dbReference type="InterPro" id="IPR027417">
    <property type="entry name" value="P-loop_NTPase"/>
</dbReference>
<dbReference type="InterPro" id="IPR050683">
    <property type="entry name" value="Bact_Polysacc_Export_ATP-bd"/>
</dbReference>
<dbReference type="GO" id="GO:0005524">
    <property type="term" value="F:ATP binding"/>
    <property type="evidence" value="ECO:0007669"/>
    <property type="project" value="UniProtKB-KW"/>
</dbReference>
<dbReference type="InterPro" id="IPR015860">
    <property type="entry name" value="ABC_transpr_TagH-like"/>
</dbReference>
<dbReference type="PROSITE" id="PS00211">
    <property type="entry name" value="ABC_TRANSPORTER_1"/>
    <property type="match status" value="1"/>
</dbReference>
<dbReference type="PROSITE" id="PS50893">
    <property type="entry name" value="ABC_TRANSPORTER_2"/>
    <property type="match status" value="1"/>
</dbReference>
<name>A0A1G7BVI3_9BACT</name>
<dbReference type="Gene3D" id="3.40.50.300">
    <property type="entry name" value="P-loop containing nucleotide triphosphate hydrolases"/>
    <property type="match status" value="1"/>
</dbReference>
<dbReference type="PANTHER" id="PTHR46743:SF2">
    <property type="entry name" value="TEICHOIC ACIDS EXPORT ATP-BINDING PROTEIN TAGH"/>
    <property type="match status" value="1"/>
</dbReference>
<dbReference type="SMART" id="SM00382">
    <property type="entry name" value="AAA"/>
    <property type="match status" value="1"/>
</dbReference>
<evidence type="ECO:0000256" key="4">
    <source>
        <dbReference type="ARBA" id="ARBA00022840"/>
    </source>
</evidence>
<dbReference type="GO" id="GO:0140359">
    <property type="term" value="F:ABC-type transporter activity"/>
    <property type="evidence" value="ECO:0007669"/>
    <property type="project" value="InterPro"/>
</dbReference>
<dbReference type="SUPFAM" id="SSF52540">
    <property type="entry name" value="P-loop containing nucleoside triphosphate hydrolases"/>
    <property type="match status" value="1"/>
</dbReference>
<protein>
    <submittedName>
        <fullName evidence="6">Lipopolysaccharide transport system ATP-binding protein</fullName>
    </submittedName>
</protein>
<evidence type="ECO:0000259" key="5">
    <source>
        <dbReference type="PROSITE" id="PS50893"/>
    </source>
</evidence>
<dbReference type="Gene3D" id="2.70.50.60">
    <property type="entry name" value="abc- transporter (atp binding component) like domain"/>
    <property type="match status" value="1"/>
</dbReference>
<evidence type="ECO:0000256" key="3">
    <source>
        <dbReference type="ARBA" id="ARBA00022741"/>
    </source>
</evidence>
<dbReference type="CDD" id="cd03220">
    <property type="entry name" value="ABC_KpsT_Wzt"/>
    <property type="match status" value="1"/>
</dbReference>